<reference evidence="6" key="1">
    <citation type="submission" date="2019-12" db="EMBL/GenBank/DDBJ databases">
        <title>Actinomadura physcomitrii sp. nov., a novel actinomycete isolated from moss [Physcomitrium sphaericum (Ludw) Fuernr].</title>
        <authorList>
            <person name="Zhuang X."/>
        </authorList>
    </citation>
    <scope>NUCLEOTIDE SEQUENCE [LARGE SCALE GENOMIC DNA]</scope>
    <source>
        <strain evidence="6">LD22</strain>
    </source>
</reference>
<evidence type="ECO:0000259" key="5">
    <source>
        <dbReference type="PROSITE" id="PS50977"/>
    </source>
</evidence>
<dbReference type="InterPro" id="IPR001647">
    <property type="entry name" value="HTH_TetR"/>
</dbReference>
<keyword evidence="7" id="KW-1185">Reference proteome</keyword>
<evidence type="ECO:0000313" key="7">
    <source>
        <dbReference type="Proteomes" id="UP000462055"/>
    </source>
</evidence>
<dbReference type="PANTHER" id="PTHR30055">
    <property type="entry name" value="HTH-TYPE TRANSCRIPTIONAL REGULATOR RUTR"/>
    <property type="match status" value="1"/>
</dbReference>
<gene>
    <name evidence="6" type="ORF">F8568_026455</name>
</gene>
<evidence type="ECO:0000256" key="3">
    <source>
        <dbReference type="ARBA" id="ARBA00023163"/>
    </source>
</evidence>
<dbReference type="InterPro" id="IPR009057">
    <property type="entry name" value="Homeodomain-like_sf"/>
</dbReference>
<evidence type="ECO:0000256" key="4">
    <source>
        <dbReference type="PROSITE-ProRule" id="PRU00335"/>
    </source>
</evidence>
<dbReference type="EMBL" id="WBMS02000022">
    <property type="protein sequence ID" value="MWA03864.1"/>
    <property type="molecule type" value="Genomic_DNA"/>
</dbReference>
<dbReference type="Gene3D" id="1.10.10.60">
    <property type="entry name" value="Homeodomain-like"/>
    <property type="match status" value="1"/>
</dbReference>
<evidence type="ECO:0000256" key="2">
    <source>
        <dbReference type="ARBA" id="ARBA00023125"/>
    </source>
</evidence>
<dbReference type="InterPro" id="IPR011075">
    <property type="entry name" value="TetR_C"/>
</dbReference>
<dbReference type="GO" id="GO:0000976">
    <property type="term" value="F:transcription cis-regulatory region binding"/>
    <property type="evidence" value="ECO:0007669"/>
    <property type="project" value="TreeGrafter"/>
</dbReference>
<accession>A0A6I4MI87</accession>
<dbReference type="SUPFAM" id="SSF48498">
    <property type="entry name" value="Tetracyclin repressor-like, C-terminal domain"/>
    <property type="match status" value="1"/>
</dbReference>
<protein>
    <submittedName>
        <fullName evidence="6">TetR family transcriptional regulator</fullName>
    </submittedName>
</protein>
<name>A0A6I4MI87_9ACTN</name>
<organism evidence="6 7">
    <name type="scientific">Actinomadura physcomitrii</name>
    <dbReference type="NCBI Taxonomy" id="2650748"/>
    <lineage>
        <taxon>Bacteria</taxon>
        <taxon>Bacillati</taxon>
        <taxon>Actinomycetota</taxon>
        <taxon>Actinomycetes</taxon>
        <taxon>Streptosporangiales</taxon>
        <taxon>Thermomonosporaceae</taxon>
        <taxon>Actinomadura</taxon>
    </lineage>
</organism>
<dbReference type="Gene3D" id="1.10.357.10">
    <property type="entry name" value="Tetracycline Repressor, domain 2"/>
    <property type="match status" value="1"/>
</dbReference>
<dbReference type="PANTHER" id="PTHR30055:SF148">
    <property type="entry name" value="TETR-FAMILY TRANSCRIPTIONAL REGULATOR"/>
    <property type="match status" value="1"/>
</dbReference>
<dbReference type="RefSeq" id="WP_151596381.1">
    <property type="nucleotide sequence ID" value="NZ_WBMS02000022.1"/>
</dbReference>
<dbReference type="Pfam" id="PF16859">
    <property type="entry name" value="TetR_C_11"/>
    <property type="match status" value="1"/>
</dbReference>
<keyword evidence="2 4" id="KW-0238">DNA-binding</keyword>
<dbReference type="Proteomes" id="UP000462055">
    <property type="component" value="Unassembled WGS sequence"/>
</dbReference>
<dbReference type="GO" id="GO:0003700">
    <property type="term" value="F:DNA-binding transcription factor activity"/>
    <property type="evidence" value="ECO:0007669"/>
    <property type="project" value="TreeGrafter"/>
</dbReference>
<evidence type="ECO:0000256" key="1">
    <source>
        <dbReference type="ARBA" id="ARBA00023015"/>
    </source>
</evidence>
<keyword evidence="3" id="KW-0804">Transcription</keyword>
<feature type="domain" description="HTH tetR-type" evidence="5">
    <location>
        <begin position="17"/>
        <end position="77"/>
    </location>
</feature>
<evidence type="ECO:0000313" key="6">
    <source>
        <dbReference type="EMBL" id="MWA03864.1"/>
    </source>
</evidence>
<dbReference type="AlphaFoldDB" id="A0A6I4MI87"/>
<dbReference type="InterPro" id="IPR050109">
    <property type="entry name" value="HTH-type_TetR-like_transc_reg"/>
</dbReference>
<sequence>MSTGTRSTKARPGGRSARVRDAVHQAVTELICERGADRVTIPLVAGRAGVNPTTVYRRWGTVPALLAEVAAKELDADAPPPPSGDLRADLAAYAEWDLAHLSRPGGIAFFRAEVAADLDERKAGLRECLRQVNDALEAIVAAARAGGEADPPPVEEIIDRVVAPLYFRVVFSVPGTDARVARRLAEEFLDGRS</sequence>
<dbReference type="PROSITE" id="PS50977">
    <property type="entry name" value="HTH_TETR_2"/>
    <property type="match status" value="1"/>
</dbReference>
<feature type="DNA-binding region" description="H-T-H motif" evidence="4">
    <location>
        <begin position="40"/>
        <end position="59"/>
    </location>
</feature>
<keyword evidence="1" id="KW-0805">Transcription regulation</keyword>
<comment type="caution">
    <text evidence="6">The sequence shown here is derived from an EMBL/GenBank/DDBJ whole genome shotgun (WGS) entry which is preliminary data.</text>
</comment>
<dbReference type="InterPro" id="IPR036271">
    <property type="entry name" value="Tet_transcr_reg_TetR-rel_C_sf"/>
</dbReference>
<proteinExistence type="predicted"/>
<dbReference type="SUPFAM" id="SSF46689">
    <property type="entry name" value="Homeodomain-like"/>
    <property type="match status" value="1"/>
</dbReference>
<dbReference type="Pfam" id="PF00440">
    <property type="entry name" value="TetR_N"/>
    <property type="match status" value="1"/>
</dbReference>